<dbReference type="PANTHER" id="PTHR32305:SF15">
    <property type="entry name" value="PROTEIN RHSA-RELATED"/>
    <property type="match status" value="1"/>
</dbReference>
<organism evidence="1 2">
    <name type="scientific">Litorimonas taeanensis</name>
    <dbReference type="NCBI Taxonomy" id="568099"/>
    <lineage>
        <taxon>Bacteria</taxon>
        <taxon>Pseudomonadati</taxon>
        <taxon>Pseudomonadota</taxon>
        <taxon>Alphaproteobacteria</taxon>
        <taxon>Maricaulales</taxon>
        <taxon>Robiginitomaculaceae</taxon>
    </lineage>
</organism>
<sequence>MGAVTQSLMFPGQYADEETGYYDNWHRTYDPALGRYLQSDPIGLAGGFNRYAYVGGNPVNYVDFQGLSGILTIYSKDGEGGFGHSFLSFQKDSDNCNCEKQTFSFWPGPIPLIVPDRGQKNGLNRNFYLDDVNSTKYSSRSVYLNDKMEIEFMRIIKKLNI</sequence>
<dbReference type="InParanoid" id="A0A420WDN7"/>
<proteinExistence type="predicted"/>
<dbReference type="NCBIfam" id="TIGR03696">
    <property type="entry name" value="Rhs_assc_core"/>
    <property type="match status" value="1"/>
</dbReference>
<dbReference type="Gene3D" id="2.180.10.10">
    <property type="entry name" value="RHS repeat-associated core"/>
    <property type="match status" value="1"/>
</dbReference>
<keyword evidence="2" id="KW-1185">Reference proteome</keyword>
<dbReference type="PRINTS" id="PR00394">
    <property type="entry name" value="RHSPROTEIN"/>
</dbReference>
<evidence type="ECO:0000313" key="1">
    <source>
        <dbReference type="EMBL" id="RKQ69139.1"/>
    </source>
</evidence>
<dbReference type="OrthoDB" id="7632616at2"/>
<dbReference type="AlphaFoldDB" id="A0A420WDN7"/>
<dbReference type="Proteomes" id="UP000282211">
    <property type="component" value="Unassembled WGS sequence"/>
</dbReference>
<evidence type="ECO:0000313" key="2">
    <source>
        <dbReference type="Proteomes" id="UP000282211"/>
    </source>
</evidence>
<reference evidence="1 2" key="1">
    <citation type="submission" date="2018-10" db="EMBL/GenBank/DDBJ databases">
        <title>Genomic Encyclopedia of Type Strains, Phase IV (KMG-IV): sequencing the most valuable type-strain genomes for metagenomic binning, comparative biology and taxonomic classification.</title>
        <authorList>
            <person name="Goeker M."/>
        </authorList>
    </citation>
    <scope>NUCLEOTIDE SEQUENCE [LARGE SCALE GENOMIC DNA]</scope>
    <source>
        <strain evidence="1 2">DSM 22008</strain>
    </source>
</reference>
<dbReference type="EMBL" id="RBII01000002">
    <property type="protein sequence ID" value="RKQ69139.1"/>
    <property type="molecule type" value="Genomic_DNA"/>
</dbReference>
<accession>A0A420WDN7</accession>
<dbReference type="InterPro" id="IPR050708">
    <property type="entry name" value="T6SS_VgrG/RHS"/>
</dbReference>
<protein>
    <submittedName>
        <fullName evidence="1">RHS repeat-associated protein</fullName>
    </submittedName>
</protein>
<comment type="caution">
    <text evidence="1">The sequence shown here is derived from an EMBL/GenBank/DDBJ whole genome shotgun (WGS) entry which is preliminary data.</text>
</comment>
<gene>
    <name evidence="1" type="ORF">DES40_1925</name>
</gene>
<name>A0A420WDN7_9PROT</name>
<dbReference type="PANTHER" id="PTHR32305">
    <property type="match status" value="1"/>
</dbReference>
<dbReference type="InterPro" id="IPR022385">
    <property type="entry name" value="Rhs_assc_core"/>
</dbReference>